<dbReference type="Pfam" id="PF00106">
    <property type="entry name" value="adh_short"/>
    <property type="match status" value="1"/>
</dbReference>
<dbReference type="PRINTS" id="PR00080">
    <property type="entry name" value="SDRFAMILY"/>
</dbReference>
<dbReference type="InterPro" id="IPR036291">
    <property type="entry name" value="NAD(P)-bd_dom_sf"/>
</dbReference>
<gene>
    <name evidence="3" type="ORF">SAMN05444158_2650</name>
</gene>
<evidence type="ECO:0000259" key="2">
    <source>
        <dbReference type="SMART" id="SM00822"/>
    </source>
</evidence>
<keyword evidence="4" id="KW-1185">Reference proteome</keyword>
<dbReference type="InterPro" id="IPR051687">
    <property type="entry name" value="Peroxisomal_Beta-Oxidation"/>
</dbReference>
<reference evidence="4" key="1">
    <citation type="submission" date="2016-10" db="EMBL/GenBank/DDBJ databases">
        <authorList>
            <person name="Varghese N."/>
            <person name="Submissions S."/>
        </authorList>
    </citation>
    <scope>NUCLEOTIDE SEQUENCE [LARGE SCALE GENOMIC DNA]</scope>
    <source>
        <strain evidence="4">GAS369</strain>
    </source>
</reference>
<evidence type="ECO:0000313" key="3">
    <source>
        <dbReference type="EMBL" id="SDS62671.1"/>
    </source>
</evidence>
<dbReference type="PRINTS" id="PR00081">
    <property type="entry name" value="GDHRDH"/>
</dbReference>
<evidence type="ECO:0000313" key="4">
    <source>
        <dbReference type="Proteomes" id="UP000243904"/>
    </source>
</evidence>
<dbReference type="AlphaFoldDB" id="A0A1H1TRG7"/>
<dbReference type="InterPro" id="IPR002347">
    <property type="entry name" value="SDR_fam"/>
</dbReference>
<dbReference type="SMART" id="SM00822">
    <property type="entry name" value="PKS_KR"/>
    <property type="match status" value="1"/>
</dbReference>
<dbReference type="RefSeq" id="WP_100380712.1">
    <property type="nucleotide sequence ID" value="NZ_LT629750.1"/>
</dbReference>
<dbReference type="SUPFAM" id="SSF51735">
    <property type="entry name" value="NAD(P)-binding Rossmann-fold domains"/>
    <property type="match status" value="1"/>
</dbReference>
<comment type="similarity">
    <text evidence="1">Belongs to the short-chain dehydrogenases/reductases (SDR) family.</text>
</comment>
<dbReference type="PROSITE" id="PS00061">
    <property type="entry name" value="ADH_SHORT"/>
    <property type="match status" value="1"/>
</dbReference>
<dbReference type="EMBL" id="LT629750">
    <property type="protein sequence ID" value="SDS62671.1"/>
    <property type="molecule type" value="Genomic_DNA"/>
</dbReference>
<dbReference type="InterPro" id="IPR057326">
    <property type="entry name" value="KR_dom"/>
</dbReference>
<accession>A0A1H1TRG7</accession>
<dbReference type="Proteomes" id="UP000243904">
    <property type="component" value="Chromosome I"/>
</dbReference>
<proteinExistence type="inferred from homology"/>
<dbReference type="PANTHER" id="PTHR45024">
    <property type="entry name" value="DEHYDROGENASES, SHORT CHAIN"/>
    <property type="match status" value="1"/>
</dbReference>
<organism evidence="3 4">
    <name type="scientific">Bradyrhizobium canariense</name>
    <dbReference type="NCBI Taxonomy" id="255045"/>
    <lineage>
        <taxon>Bacteria</taxon>
        <taxon>Pseudomonadati</taxon>
        <taxon>Pseudomonadota</taxon>
        <taxon>Alphaproteobacteria</taxon>
        <taxon>Hyphomicrobiales</taxon>
        <taxon>Nitrobacteraceae</taxon>
        <taxon>Bradyrhizobium</taxon>
    </lineage>
</organism>
<protein>
    <recommendedName>
        <fullName evidence="2">Ketoreductase domain-containing protein</fullName>
    </recommendedName>
</protein>
<feature type="domain" description="Ketoreductase" evidence="2">
    <location>
        <begin position="10"/>
        <end position="206"/>
    </location>
</feature>
<dbReference type="InterPro" id="IPR020904">
    <property type="entry name" value="Sc_DH/Rdtase_CS"/>
</dbReference>
<sequence length="306" mass="32722">MAGTKSLQDKVIIVTGAGRGIGREIALLCAAEGAKVVVNDPGVAADGSGTSAAPAEEVVEEIKKRGGTAVANFETVAEAIPASRIVKAATDHFGKLDGVVNNAGILRDMIFHRMSVEAFESVIKVHLMGSFYVSHAAARLFREQESGSFVHFTSTSGLVGNFGQANYAAAKLGIVGLSKSIALDMNRFNVRSNCISPFAWSRLIGTIPTETEAEKARVAKIQQMGPEKIAPVAAYLLSDVAKDVTGQIFAVRMNEIFLMSQSRPLRSVHRGEGWTPQTIAEHGMPALKPSFYKLDRSADIFSWDAI</sequence>
<dbReference type="PANTHER" id="PTHR45024:SF3">
    <property type="entry name" value="BLL2957 PROTEIN"/>
    <property type="match status" value="1"/>
</dbReference>
<dbReference type="Gene3D" id="3.40.50.720">
    <property type="entry name" value="NAD(P)-binding Rossmann-like Domain"/>
    <property type="match status" value="1"/>
</dbReference>
<name>A0A1H1TRG7_9BRAD</name>
<evidence type="ECO:0000256" key="1">
    <source>
        <dbReference type="RuleBase" id="RU000363"/>
    </source>
</evidence>